<proteinExistence type="predicted"/>
<dbReference type="InterPro" id="IPR053321">
    <property type="entry name" value="IPP-5-Phosphatase_Type_IV"/>
</dbReference>
<feature type="compositionally biased region" description="Basic and acidic residues" evidence="1">
    <location>
        <begin position="123"/>
        <end position="141"/>
    </location>
</feature>
<feature type="compositionally biased region" description="Polar residues" evidence="1">
    <location>
        <begin position="269"/>
        <end position="281"/>
    </location>
</feature>
<evidence type="ECO:0000313" key="3">
    <source>
        <dbReference type="EMBL" id="KAK7477877.1"/>
    </source>
</evidence>
<dbReference type="InterPro" id="IPR036691">
    <property type="entry name" value="Endo/exonu/phosph_ase_sf"/>
</dbReference>
<feature type="compositionally biased region" description="Polar residues" evidence="1">
    <location>
        <begin position="327"/>
        <end position="350"/>
    </location>
</feature>
<feature type="non-terminal residue" evidence="3">
    <location>
        <position position="726"/>
    </location>
</feature>
<dbReference type="InterPro" id="IPR000300">
    <property type="entry name" value="IPPc"/>
</dbReference>
<dbReference type="EMBL" id="JACVVK020000339">
    <property type="protein sequence ID" value="KAK7477877.1"/>
    <property type="molecule type" value="Genomic_DNA"/>
</dbReference>
<feature type="domain" description="Inositol polyphosphate-related phosphatase" evidence="2">
    <location>
        <begin position="474"/>
        <end position="726"/>
    </location>
</feature>
<organism evidence="3 4">
    <name type="scientific">Batillaria attramentaria</name>
    <dbReference type="NCBI Taxonomy" id="370345"/>
    <lineage>
        <taxon>Eukaryota</taxon>
        <taxon>Metazoa</taxon>
        <taxon>Spiralia</taxon>
        <taxon>Lophotrochozoa</taxon>
        <taxon>Mollusca</taxon>
        <taxon>Gastropoda</taxon>
        <taxon>Caenogastropoda</taxon>
        <taxon>Sorbeoconcha</taxon>
        <taxon>Cerithioidea</taxon>
        <taxon>Batillariidae</taxon>
        <taxon>Batillaria</taxon>
    </lineage>
</organism>
<name>A0ABD0JSA4_9CAEN</name>
<dbReference type="SMART" id="SM00128">
    <property type="entry name" value="IPPc"/>
    <property type="match status" value="1"/>
</dbReference>
<feature type="compositionally biased region" description="Basic and acidic residues" evidence="1">
    <location>
        <begin position="1"/>
        <end position="13"/>
    </location>
</feature>
<reference evidence="3 4" key="1">
    <citation type="journal article" date="2023" name="Sci. Data">
        <title>Genome assembly of the Korean intertidal mud-creeper Batillaria attramentaria.</title>
        <authorList>
            <person name="Patra A.K."/>
            <person name="Ho P.T."/>
            <person name="Jun S."/>
            <person name="Lee S.J."/>
            <person name="Kim Y."/>
            <person name="Won Y.J."/>
        </authorList>
    </citation>
    <scope>NUCLEOTIDE SEQUENCE [LARGE SCALE GENOMIC DNA]</scope>
    <source>
        <strain evidence="3">Wonlab-2016</strain>
    </source>
</reference>
<sequence length="726" mass="79678">MSRVDMAADDKKPSPTPQGKVKKKSALAKLVERKKRQTSDGDSEYGSRVSLRDSGAGPPQHSSLPLEPEVIVERKSPPSGSRSPHKRMPLEGDGKPKPKPRRNSKVGQEPLSLPMEMGSSGCVEEKQDDSVDMDDASKKLPSEATIYRFRNMRMAADQNDSTDDLKKGPFVPKPPSTPRTPRNAATAKGEKRNHEPGNSSSEEVDMKRQAHAGLASPKSNRGAASPQSLAGAASPQSHAKGQHKSQDTDSSPQSYSKSQQRTPLDDDTAQTNGKKSQTEAASASPIHSLEQSPSKDMPSKLLASPAMSAGSSEARDVADETMDQLHQHYQQLMAQNKGSPYSTRPESTHSGPADSSPRSRKLDPLSVKHTPPPMDVDMTSHALRTAYKADPSYRAGSSSMLKKMSKALSDGGLGNGGASSAQLGSDNISFTSTSVMPVITTREARSRSFLVGSVSSGASSILGPEELERYFPDRRIHIFSGSWNMNELKACEYVQDIYAVGTQENEMNKREWEIRIQETLGPSHVLFHSVSYGALHLAIYIRRDLIWFCSEPEEDVVSLRAITMVKTKGAIGIAFSMFGTSFLFINCHLTSDRGSSKNAHRLLDYHRVTQELKLPHHRVSKQAHPTTKLADVTARFDCVFWCGDLNFRLERRRVAVEGTVTQMTSNDSTPHFEELLASDQLSKLITEGKIFGGFQEGRINFQPTFKFDVNTDKYDSSAKNRIPSYT</sequence>
<evidence type="ECO:0000259" key="2">
    <source>
        <dbReference type="SMART" id="SM00128"/>
    </source>
</evidence>
<dbReference type="Pfam" id="PF22669">
    <property type="entry name" value="Exo_endo_phos2"/>
    <property type="match status" value="1"/>
</dbReference>
<comment type="caution">
    <text evidence="3">The sequence shown here is derived from an EMBL/GenBank/DDBJ whole genome shotgun (WGS) entry which is preliminary data.</text>
</comment>
<feature type="compositionally biased region" description="Basic residues" evidence="1">
    <location>
        <begin position="20"/>
        <end position="36"/>
    </location>
</feature>
<dbReference type="SUPFAM" id="SSF56219">
    <property type="entry name" value="DNase I-like"/>
    <property type="match status" value="1"/>
</dbReference>
<feature type="compositionally biased region" description="Polar residues" evidence="1">
    <location>
        <begin position="248"/>
        <end position="262"/>
    </location>
</feature>
<dbReference type="Proteomes" id="UP001519460">
    <property type="component" value="Unassembled WGS sequence"/>
</dbReference>
<keyword evidence="4" id="KW-1185">Reference proteome</keyword>
<feature type="region of interest" description="Disordered" evidence="1">
    <location>
        <begin position="1"/>
        <end position="377"/>
    </location>
</feature>
<evidence type="ECO:0000313" key="4">
    <source>
        <dbReference type="Proteomes" id="UP001519460"/>
    </source>
</evidence>
<dbReference type="PANTHER" id="PTHR47039">
    <property type="entry name" value="INOSITOL POLYPHOSPHATE 5-PHOSPHATASE E"/>
    <property type="match status" value="1"/>
</dbReference>
<feature type="compositionally biased region" description="Basic and acidic residues" evidence="1">
    <location>
        <begin position="313"/>
        <end position="326"/>
    </location>
</feature>
<accession>A0ABD0JSA4</accession>
<dbReference type="PANTHER" id="PTHR47039:SF1">
    <property type="entry name" value="INOSITOL POLYPHOSPHATE 5-PHOSPHATASE E"/>
    <property type="match status" value="1"/>
</dbReference>
<dbReference type="Gene3D" id="3.60.10.10">
    <property type="entry name" value="Endonuclease/exonuclease/phosphatase"/>
    <property type="match status" value="1"/>
</dbReference>
<gene>
    <name evidence="3" type="ORF">BaRGS_00030873</name>
</gene>
<dbReference type="AlphaFoldDB" id="A0ABD0JSA4"/>
<evidence type="ECO:0000256" key="1">
    <source>
        <dbReference type="SAM" id="MobiDB-lite"/>
    </source>
</evidence>
<protein>
    <recommendedName>
        <fullName evidence="2">Inositol polyphosphate-related phosphatase domain-containing protein</fullName>
    </recommendedName>
</protein>